<comment type="caution">
    <text evidence="1">The sequence shown here is derived from an EMBL/GenBank/DDBJ whole genome shotgun (WGS) entry which is preliminary data.</text>
</comment>
<evidence type="ECO:0008006" key="3">
    <source>
        <dbReference type="Google" id="ProtNLM"/>
    </source>
</evidence>
<keyword evidence="2" id="KW-1185">Reference proteome</keyword>
<dbReference type="eggNOG" id="COG2318">
    <property type="taxonomic scope" value="Bacteria"/>
</dbReference>
<dbReference type="InterPro" id="IPR007061">
    <property type="entry name" value="MST-like"/>
</dbReference>
<evidence type="ECO:0000313" key="1">
    <source>
        <dbReference type="EMBL" id="EWC63016.1"/>
    </source>
</evidence>
<proteinExistence type="predicted"/>
<reference evidence="1 2" key="1">
    <citation type="journal article" date="2014" name="Genome Announc.">
        <title>Draft Genome Sequence of the Antitrypanosomally Active Sponge-Associated Bacterium Actinokineospora sp. Strain EG49.</title>
        <authorList>
            <person name="Harjes J."/>
            <person name="Ryu T."/>
            <person name="Abdelmohsen U.R."/>
            <person name="Moitinho-Silva L."/>
            <person name="Horn H."/>
            <person name="Ravasi T."/>
            <person name="Hentschel U."/>
        </authorList>
    </citation>
    <scope>NUCLEOTIDE SEQUENCE [LARGE SCALE GENOMIC DNA]</scope>
    <source>
        <strain evidence="1 2">EG49</strain>
    </source>
</reference>
<dbReference type="InterPro" id="IPR034660">
    <property type="entry name" value="DinB/YfiT-like"/>
</dbReference>
<dbReference type="Gene3D" id="1.20.120.450">
    <property type="entry name" value="dinb family like domain"/>
    <property type="match status" value="1"/>
</dbReference>
<name>W7J220_9PSEU</name>
<dbReference type="AlphaFoldDB" id="W7J220"/>
<accession>A0A8E3BGS8</accession>
<dbReference type="STRING" id="909613.UO65_1643"/>
<gene>
    <name evidence="1" type="ORF">UO65_1643</name>
</gene>
<dbReference type="OrthoDB" id="4548523at2"/>
<dbReference type="EMBL" id="AYXG01000059">
    <property type="protein sequence ID" value="EWC63016.1"/>
    <property type="molecule type" value="Genomic_DNA"/>
</dbReference>
<accession>W7J220</accession>
<dbReference type="SUPFAM" id="SSF109854">
    <property type="entry name" value="DinB/YfiT-like putative metalloenzymes"/>
    <property type="match status" value="1"/>
</dbReference>
<dbReference type="PATRIC" id="fig|909613.9.peg.1655"/>
<dbReference type="Pfam" id="PF04978">
    <property type="entry name" value="MST"/>
    <property type="match status" value="1"/>
</dbReference>
<dbReference type="Proteomes" id="UP000019277">
    <property type="component" value="Unassembled WGS sequence"/>
</dbReference>
<organism evidence="1 2">
    <name type="scientific">Actinokineospora spheciospongiae</name>
    <dbReference type="NCBI Taxonomy" id="909613"/>
    <lineage>
        <taxon>Bacteria</taxon>
        <taxon>Bacillati</taxon>
        <taxon>Actinomycetota</taxon>
        <taxon>Actinomycetes</taxon>
        <taxon>Pseudonocardiales</taxon>
        <taxon>Pseudonocardiaceae</taxon>
        <taxon>Actinokineospora</taxon>
    </lineage>
</organism>
<protein>
    <recommendedName>
        <fullName evidence="3">Mini-circle protein</fullName>
    </recommendedName>
</protein>
<evidence type="ECO:0000313" key="2">
    <source>
        <dbReference type="Proteomes" id="UP000019277"/>
    </source>
</evidence>
<dbReference type="RefSeq" id="WP_035280160.1">
    <property type="nucleotide sequence ID" value="NZ_AYXG01000059.1"/>
</dbReference>
<sequence>MAQDDPRIDPPRVAGDIDQINGFLDYLRGSVVLKAEGLSEEDARRSVLPSPLMTVSGLLAHLRWVEAYWFGTVLDGRPDLAPYTDEDPDAEFRGAVEIPLRQLVDDYTAQCADSRAVAARVGLDTVVPFRGEEVNARWVLLHMIEETGRHAGHLDVIRELLDGTTGE</sequence>